<evidence type="ECO:0000256" key="2">
    <source>
        <dbReference type="ARBA" id="ARBA00022490"/>
    </source>
</evidence>
<dbReference type="InterPro" id="IPR003444">
    <property type="entry name" value="MraZ"/>
</dbReference>
<dbReference type="EMBL" id="UINC01001098">
    <property type="protein sequence ID" value="SUZ70686.1"/>
    <property type="molecule type" value="Genomic_DNA"/>
</dbReference>
<dbReference type="SUPFAM" id="SSF89447">
    <property type="entry name" value="AbrB/MazE/MraZ-like"/>
    <property type="match status" value="1"/>
</dbReference>
<dbReference type="NCBIfam" id="TIGR00242">
    <property type="entry name" value="division/cell wall cluster transcriptional repressor MraZ"/>
    <property type="match status" value="1"/>
</dbReference>
<proteinExistence type="inferred from homology"/>
<dbReference type="GO" id="GO:2000143">
    <property type="term" value="P:negative regulation of DNA-templated transcription initiation"/>
    <property type="evidence" value="ECO:0007669"/>
    <property type="project" value="TreeGrafter"/>
</dbReference>
<evidence type="ECO:0000256" key="5">
    <source>
        <dbReference type="ARBA" id="ARBA00023125"/>
    </source>
</evidence>
<dbReference type="Gene3D" id="3.40.1550.20">
    <property type="entry name" value="Transcriptional regulator MraZ domain"/>
    <property type="match status" value="1"/>
</dbReference>
<dbReference type="InterPro" id="IPR007159">
    <property type="entry name" value="SpoVT-AbrB_dom"/>
</dbReference>
<evidence type="ECO:0000313" key="8">
    <source>
        <dbReference type="EMBL" id="SUZ70686.1"/>
    </source>
</evidence>
<feature type="domain" description="SpoVT-AbrB" evidence="7">
    <location>
        <begin position="86"/>
        <end position="129"/>
    </location>
</feature>
<dbReference type="HAMAP" id="MF_01008">
    <property type="entry name" value="MraZ"/>
    <property type="match status" value="1"/>
</dbReference>
<organism evidence="8">
    <name type="scientific">marine metagenome</name>
    <dbReference type="NCBI Taxonomy" id="408172"/>
    <lineage>
        <taxon>unclassified sequences</taxon>
        <taxon>metagenomes</taxon>
        <taxon>ecological metagenomes</taxon>
    </lineage>
</organism>
<dbReference type="GO" id="GO:0000976">
    <property type="term" value="F:transcription cis-regulatory region binding"/>
    <property type="evidence" value="ECO:0007669"/>
    <property type="project" value="TreeGrafter"/>
</dbReference>
<keyword evidence="5" id="KW-0238">DNA-binding</keyword>
<dbReference type="GO" id="GO:0003700">
    <property type="term" value="F:DNA-binding transcription factor activity"/>
    <property type="evidence" value="ECO:0007669"/>
    <property type="project" value="InterPro"/>
</dbReference>
<dbReference type="CDD" id="cd16320">
    <property type="entry name" value="MraZ_N"/>
    <property type="match status" value="1"/>
</dbReference>
<dbReference type="InterPro" id="IPR038619">
    <property type="entry name" value="MraZ_sf"/>
</dbReference>
<keyword evidence="6" id="KW-0804">Transcription</keyword>
<accession>A0A381PUD5</accession>
<keyword evidence="3" id="KW-0677">Repeat</keyword>
<evidence type="ECO:0000259" key="7">
    <source>
        <dbReference type="PROSITE" id="PS51740"/>
    </source>
</evidence>
<evidence type="ECO:0000256" key="3">
    <source>
        <dbReference type="ARBA" id="ARBA00022737"/>
    </source>
</evidence>
<keyword evidence="4" id="KW-0805">Transcription regulation</keyword>
<dbReference type="InterPro" id="IPR035642">
    <property type="entry name" value="MraZ_N"/>
</dbReference>
<protein>
    <recommendedName>
        <fullName evidence="1">Transcriptional regulator MraZ</fullName>
    </recommendedName>
</protein>
<evidence type="ECO:0000256" key="4">
    <source>
        <dbReference type="ARBA" id="ARBA00023015"/>
    </source>
</evidence>
<dbReference type="InterPro" id="IPR035644">
    <property type="entry name" value="MraZ_C"/>
</dbReference>
<sequence length="154" mass="17675">MTLTDNTFIGEYAYSLDSKGRVNIPAKFRQSLSADSQNTFVITRGLDPCIWVYPLEQWKEIENNLRNLSSVKNIHRTFVRDTARYASPSTYDKQGRITLTPSLTEYAGLEKDVLIIGMINKIEIWNPNTLKMVDQQNLEIEPDAYDDLADKIIL</sequence>
<dbReference type="InterPro" id="IPR020603">
    <property type="entry name" value="MraZ_dom"/>
</dbReference>
<reference evidence="8" key="1">
    <citation type="submission" date="2018-05" db="EMBL/GenBank/DDBJ databases">
        <authorList>
            <person name="Lanie J.A."/>
            <person name="Ng W.-L."/>
            <person name="Kazmierczak K.M."/>
            <person name="Andrzejewski T.M."/>
            <person name="Davidsen T.M."/>
            <person name="Wayne K.J."/>
            <person name="Tettelin H."/>
            <person name="Glass J.I."/>
            <person name="Rusch D."/>
            <person name="Podicherti R."/>
            <person name="Tsui H.-C.T."/>
            <person name="Winkler M.E."/>
        </authorList>
    </citation>
    <scope>NUCLEOTIDE SEQUENCE</scope>
</reference>
<dbReference type="PROSITE" id="PS51740">
    <property type="entry name" value="SPOVT_ABRB"/>
    <property type="match status" value="2"/>
</dbReference>
<gene>
    <name evidence="8" type="ORF">METZ01_LOCUS23540</name>
</gene>
<dbReference type="PANTHER" id="PTHR34701:SF1">
    <property type="entry name" value="TRANSCRIPTIONAL REGULATOR MRAZ"/>
    <property type="match status" value="1"/>
</dbReference>
<evidence type="ECO:0000256" key="1">
    <source>
        <dbReference type="ARBA" id="ARBA00013860"/>
    </source>
</evidence>
<dbReference type="CDD" id="cd16321">
    <property type="entry name" value="MraZ_C"/>
    <property type="match status" value="1"/>
</dbReference>
<keyword evidence="2" id="KW-0963">Cytoplasm</keyword>
<feature type="domain" description="SpoVT-AbrB" evidence="7">
    <location>
        <begin position="11"/>
        <end position="57"/>
    </location>
</feature>
<dbReference type="InterPro" id="IPR037914">
    <property type="entry name" value="SpoVT-AbrB_sf"/>
</dbReference>
<dbReference type="AlphaFoldDB" id="A0A381PUD5"/>
<name>A0A381PUD5_9ZZZZ</name>
<evidence type="ECO:0000256" key="6">
    <source>
        <dbReference type="ARBA" id="ARBA00023163"/>
    </source>
</evidence>
<dbReference type="Pfam" id="PF02381">
    <property type="entry name" value="MraZ"/>
    <property type="match status" value="2"/>
</dbReference>
<dbReference type="PANTHER" id="PTHR34701">
    <property type="entry name" value="TRANSCRIPTIONAL REGULATOR MRAZ"/>
    <property type="match status" value="1"/>
</dbReference>